<evidence type="ECO:0000313" key="2">
    <source>
        <dbReference type="Proteomes" id="UP000789405"/>
    </source>
</evidence>
<dbReference type="Proteomes" id="UP000789405">
    <property type="component" value="Unassembled WGS sequence"/>
</dbReference>
<dbReference type="OrthoDB" id="2429285at2759"/>
<dbReference type="EMBL" id="CAJVPY010008163">
    <property type="protein sequence ID" value="CAG8692339.1"/>
    <property type="molecule type" value="Genomic_DNA"/>
</dbReference>
<keyword evidence="2" id="KW-1185">Reference proteome</keyword>
<reference evidence="1" key="1">
    <citation type="submission" date="2021-06" db="EMBL/GenBank/DDBJ databases">
        <authorList>
            <person name="Kallberg Y."/>
            <person name="Tangrot J."/>
            <person name="Rosling A."/>
        </authorList>
    </citation>
    <scope>NUCLEOTIDE SEQUENCE</scope>
    <source>
        <strain evidence="1">MA453B</strain>
    </source>
</reference>
<comment type="caution">
    <text evidence="1">The sequence shown here is derived from an EMBL/GenBank/DDBJ whole genome shotgun (WGS) entry which is preliminary data.</text>
</comment>
<dbReference type="AlphaFoldDB" id="A0A9N9HIX7"/>
<name>A0A9N9HIX7_9GLOM</name>
<sequence length="572" mass="66294">MLLRNENDNDDFNMGSNCYFFQKKAKAMISIKDEPNLSLSQIIEKIDGNHHLFITQVDEFDLTYLRFEKGFRINKDSSITSASVQAFNINFEKIRIEKRRLLREGIHECKHEITAECKRSLIFDAKFLAAYSEWLSAPIGLSHENSGQTLKQHMKYTKHLYERVIRGVINLDKNIIATKNFFEDVENVMNNTSHDNENDKLCEISEKYGHFYARSLILGGAIIKDEENTKISVENSKAKTANVQVGAGITNVFKSEVNYNKIQSLNDATKWKIIGYEEVYSLFELLDEELKERVLSMMGHQILEAIVDEILFEIKKYENTKKPYIHRMLITSHTQNLSEYNILASIVSEKNNVFSLHVDYMGGNKNRPVIVVHHIQGEKTMMSFKVKEVKIKLGWIIIGPPTGFDFSIQYPLIFKSGKYRPLETEDNHMINNHCMFSTCVLEPDTYNLINYDPKDSTFAIGNYLTRYQGYVRQEFIVDTTNSRLINDFFGEMKFNWIKGKNKDILYSREEIKISKNNLVLVNQIFDHNDYKDRQPGFVNIISDKICYGSLNSTQLNINESDGSIVYLSIPFV</sequence>
<proteinExistence type="predicted"/>
<protein>
    <submittedName>
        <fullName evidence="1">24375_t:CDS:1</fullName>
    </submittedName>
</protein>
<organism evidence="1 2">
    <name type="scientific">Dentiscutata erythropus</name>
    <dbReference type="NCBI Taxonomy" id="1348616"/>
    <lineage>
        <taxon>Eukaryota</taxon>
        <taxon>Fungi</taxon>
        <taxon>Fungi incertae sedis</taxon>
        <taxon>Mucoromycota</taxon>
        <taxon>Glomeromycotina</taxon>
        <taxon>Glomeromycetes</taxon>
        <taxon>Diversisporales</taxon>
        <taxon>Gigasporaceae</taxon>
        <taxon>Dentiscutata</taxon>
    </lineage>
</organism>
<accession>A0A9N9HIX7</accession>
<gene>
    <name evidence="1" type="ORF">DERYTH_LOCUS12462</name>
</gene>
<evidence type="ECO:0000313" key="1">
    <source>
        <dbReference type="EMBL" id="CAG8692339.1"/>
    </source>
</evidence>